<dbReference type="PANTHER" id="PTHR28266">
    <property type="entry name" value="54S RIBOSOMAL PROTEIN L20, MITOCHONDRIAL"/>
    <property type="match status" value="1"/>
</dbReference>
<feature type="region of interest" description="Disordered" evidence="1">
    <location>
        <begin position="148"/>
        <end position="180"/>
    </location>
</feature>
<dbReference type="InterPro" id="IPR024388">
    <property type="entry name" value="Ribosomal_mL58"/>
</dbReference>
<dbReference type="GO" id="GO:0003735">
    <property type="term" value="F:structural constituent of ribosome"/>
    <property type="evidence" value="ECO:0007669"/>
    <property type="project" value="TreeGrafter"/>
</dbReference>
<dbReference type="EMBL" id="MNAD01001083">
    <property type="protein sequence ID" value="OJT08076.1"/>
    <property type="molecule type" value="Genomic_DNA"/>
</dbReference>
<feature type="compositionally biased region" description="Low complexity" evidence="1">
    <location>
        <begin position="60"/>
        <end position="73"/>
    </location>
</feature>
<sequence length="180" mass="20730">MKSRLPFSLRLPFTRSYATRLPQNPPYRPPDPLINNPRAVYQELPEKLTFIHRPPPTAPSPLSYTTSPSSPLLKGGPASKSGALPPRLGKDKDEKPRLSDEDIAKIRTLRREDPITWTRGRLAKEFNCTPWFVGKLVSLTGPERRRALEKREKAHDADRAKWGERKSLQADIRKKRKEFW</sequence>
<evidence type="ECO:0000313" key="3">
    <source>
        <dbReference type="Proteomes" id="UP000184267"/>
    </source>
</evidence>
<dbReference type="AlphaFoldDB" id="A0A1M2VKJ1"/>
<dbReference type="OMA" id="CSQFFVG"/>
<reference evidence="2 3" key="1">
    <citation type="submission" date="2016-10" db="EMBL/GenBank/DDBJ databases">
        <title>Genome sequence of the basidiomycete white-rot fungus Trametes pubescens.</title>
        <authorList>
            <person name="Makela M.R."/>
            <person name="Granchi Z."/>
            <person name="Peng M."/>
            <person name="De Vries R.P."/>
            <person name="Grigoriev I."/>
            <person name="Riley R."/>
            <person name="Hilden K."/>
        </authorList>
    </citation>
    <scope>NUCLEOTIDE SEQUENCE [LARGE SCALE GENOMIC DNA]</scope>
    <source>
        <strain evidence="2 3">FBCC735</strain>
    </source>
</reference>
<evidence type="ECO:0000313" key="2">
    <source>
        <dbReference type="EMBL" id="OJT08076.1"/>
    </source>
</evidence>
<dbReference type="Proteomes" id="UP000184267">
    <property type="component" value="Unassembled WGS sequence"/>
</dbReference>
<dbReference type="STRING" id="154538.A0A1M2VKJ1"/>
<accession>A0A1M2VKJ1</accession>
<gene>
    <name evidence="2" type="ORF">TRAPUB_1011</name>
</gene>
<protein>
    <recommendedName>
        <fullName evidence="4">54S ribosomal protein L20, mitochondrial</fullName>
    </recommendedName>
</protein>
<dbReference type="Pfam" id="PF12824">
    <property type="entry name" value="MRP-L20"/>
    <property type="match status" value="1"/>
</dbReference>
<feature type="compositionally biased region" description="Basic and acidic residues" evidence="1">
    <location>
        <begin position="88"/>
        <end position="101"/>
    </location>
</feature>
<dbReference type="GO" id="GO:0005762">
    <property type="term" value="C:mitochondrial large ribosomal subunit"/>
    <property type="evidence" value="ECO:0007669"/>
    <property type="project" value="TreeGrafter"/>
</dbReference>
<keyword evidence="3" id="KW-1185">Reference proteome</keyword>
<evidence type="ECO:0000256" key="1">
    <source>
        <dbReference type="SAM" id="MobiDB-lite"/>
    </source>
</evidence>
<name>A0A1M2VKJ1_TRAPU</name>
<evidence type="ECO:0008006" key="4">
    <source>
        <dbReference type="Google" id="ProtNLM"/>
    </source>
</evidence>
<organism evidence="2 3">
    <name type="scientific">Trametes pubescens</name>
    <name type="common">White-rot fungus</name>
    <dbReference type="NCBI Taxonomy" id="154538"/>
    <lineage>
        <taxon>Eukaryota</taxon>
        <taxon>Fungi</taxon>
        <taxon>Dikarya</taxon>
        <taxon>Basidiomycota</taxon>
        <taxon>Agaricomycotina</taxon>
        <taxon>Agaricomycetes</taxon>
        <taxon>Polyporales</taxon>
        <taxon>Polyporaceae</taxon>
        <taxon>Trametes</taxon>
    </lineage>
</organism>
<dbReference type="OrthoDB" id="6021263at2759"/>
<comment type="caution">
    <text evidence="2">The sequence shown here is derived from an EMBL/GenBank/DDBJ whole genome shotgun (WGS) entry which is preliminary data.</text>
</comment>
<feature type="region of interest" description="Disordered" evidence="1">
    <location>
        <begin position="50"/>
        <end position="101"/>
    </location>
</feature>
<dbReference type="PANTHER" id="PTHR28266:SF1">
    <property type="entry name" value="LARGE RIBOSOMAL SUBUNIT PROTEIN ML58"/>
    <property type="match status" value="1"/>
</dbReference>
<proteinExistence type="predicted"/>